<organism evidence="2 3">
    <name type="scientific">Saccharibacillus brassicae</name>
    <dbReference type="NCBI Taxonomy" id="2583377"/>
    <lineage>
        <taxon>Bacteria</taxon>
        <taxon>Bacillati</taxon>
        <taxon>Bacillota</taxon>
        <taxon>Bacilli</taxon>
        <taxon>Bacillales</taxon>
        <taxon>Paenibacillaceae</taxon>
        <taxon>Saccharibacillus</taxon>
    </lineage>
</organism>
<feature type="transmembrane region" description="Helical" evidence="1">
    <location>
        <begin position="28"/>
        <end position="51"/>
    </location>
</feature>
<reference evidence="2 3" key="1">
    <citation type="submission" date="2019-06" db="EMBL/GenBank/DDBJ databases">
        <title>Saccharibacillus brassicae sp. nov., an endophytic bacterium isolated from Chinese cabbage seeds (Brassica pekinensis).</title>
        <authorList>
            <person name="Jiang L."/>
            <person name="Lee J."/>
            <person name="Kim S.W."/>
        </authorList>
    </citation>
    <scope>NUCLEOTIDE SEQUENCE [LARGE SCALE GENOMIC DNA]</scope>
    <source>
        <strain evidence="3">KCTC 43072 / ATSA2</strain>
    </source>
</reference>
<keyword evidence="3" id="KW-1185">Reference proteome</keyword>
<name>A0A4Y6V0E9_SACBS</name>
<sequence>MEQSGPRHEEESFLIVGNRSWFRACVDFVFSLAFWIYGLAVFLFFLSATLGWDNGLTKVLHASFHTMDQDVRNLVILAMGIFSLFYIALYINRVYNKKRFGTLQRRTYPSPVDNLELKRLGLMDPETIEKLQTQNYTVFETNPIIALESKKP</sequence>
<proteinExistence type="predicted"/>
<keyword evidence="1" id="KW-0812">Transmembrane</keyword>
<dbReference type="AlphaFoldDB" id="A0A4Y6V0E9"/>
<gene>
    <name evidence="2" type="ORF">FFV09_16245</name>
</gene>
<keyword evidence="1" id="KW-1133">Transmembrane helix</keyword>
<dbReference type="OrthoDB" id="2357082at2"/>
<dbReference type="RefSeq" id="WP_141448802.1">
    <property type="nucleotide sequence ID" value="NZ_CP041217.1"/>
</dbReference>
<dbReference type="Proteomes" id="UP000316968">
    <property type="component" value="Chromosome"/>
</dbReference>
<feature type="transmembrane region" description="Helical" evidence="1">
    <location>
        <begin position="71"/>
        <end position="91"/>
    </location>
</feature>
<evidence type="ECO:0008006" key="4">
    <source>
        <dbReference type="Google" id="ProtNLM"/>
    </source>
</evidence>
<evidence type="ECO:0000256" key="1">
    <source>
        <dbReference type="SAM" id="Phobius"/>
    </source>
</evidence>
<protein>
    <recommendedName>
        <fullName evidence="4">Poly-beta-1,6-N-acetyl-D-glucosamine biosynthesis protein PgaD</fullName>
    </recommendedName>
</protein>
<accession>A0A4Y6V0E9</accession>
<evidence type="ECO:0000313" key="3">
    <source>
        <dbReference type="Proteomes" id="UP000316968"/>
    </source>
</evidence>
<keyword evidence="1" id="KW-0472">Membrane</keyword>
<evidence type="ECO:0000313" key="2">
    <source>
        <dbReference type="EMBL" id="QDH22258.1"/>
    </source>
</evidence>
<dbReference type="KEGG" id="saca:FFV09_16245"/>
<dbReference type="EMBL" id="CP041217">
    <property type="protein sequence ID" value="QDH22258.1"/>
    <property type="molecule type" value="Genomic_DNA"/>
</dbReference>